<sequence>MTDVSADDTRATTTKPRRLITLRELEHRLDRLERLQELDRRAAAAACPHGGAPHDRTAPGPGTTVIFSDEVCDECGAQSAQPAQPAQPA</sequence>
<dbReference type="RefSeq" id="WP_203654031.1">
    <property type="nucleotide sequence ID" value="NZ_BONR01000002.1"/>
</dbReference>
<comment type="caution">
    <text evidence="2">The sequence shown here is derived from an EMBL/GenBank/DDBJ whole genome shotgun (WGS) entry which is preliminary data.</text>
</comment>
<evidence type="ECO:0000313" key="3">
    <source>
        <dbReference type="Proteomes" id="UP000652354"/>
    </source>
</evidence>
<protein>
    <submittedName>
        <fullName evidence="2">Uncharacterized protein</fullName>
    </submittedName>
</protein>
<proteinExistence type="predicted"/>
<feature type="region of interest" description="Disordered" evidence="1">
    <location>
        <begin position="44"/>
        <end position="65"/>
    </location>
</feature>
<evidence type="ECO:0000256" key="1">
    <source>
        <dbReference type="SAM" id="MobiDB-lite"/>
    </source>
</evidence>
<dbReference type="Proteomes" id="UP000652354">
    <property type="component" value="Unassembled WGS sequence"/>
</dbReference>
<name>A0A919Q1A1_9MICO</name>
<gene>
    <name evidence="2" type="ORF">Dac01nite_10890</name>
</gene>
<dbReference type="EMBL" id="BONR01000002">
    <property type="protein sequence ID" value="GIG54337.1"/>
    <property type="molecule type" value="Genomic_DNA"/>
</dbReference>
<accession>A0A919Q1A1</accession>
<dbReference type="AlphaFoldDB" id="A0A919Q1A1"/>
<evidence type="ECO:0000313" key="2">
    <source>
        <dbReference type="EMBL" id="GIG54337.1"/>
    </source>
</evidence>
<organism evidence="2 3">
    <name type="scientific">Demequina activiva</name>
    <dbReference type="NCBI Taxonomy" id="1582364"/>
    <lineage>
        <taxon>Bacteria</taxon>
        <taxon>Bacillati</taxon>
        <taxon>Actinomycetota</taxon>
        <taxon>Actinomycetes</taxon>
        <taxon>Micrococcales</taxon>
        <taxon>Demequinaceae</taxon>
        <taxon>Demequina</taxon>
    </lineage>
</organism>
<reference evidence="2" key="1">
    <citation type="submission" date="2021-01" db="EMBL/GenBank/DDBJ databases">
        <title>Whole genome shotgun sequence of Demequina activiva NBRC 110675.</title>
        <authorList>
            <person name="Komaki H."/>
            <person name="Tamura T."/>
        </authorList>
    </citation>
    <scope>NUCLEOTIDE SEQUENCE</scope>
    <source>
        <strain evidence="2">NBRC 110675</strain>
    </source>
</reference>
<keyword evidence="3" id="KW-1185">Reference proteome</keyword>